<organism evidence="1 2">
    <name type="scientific">Candidatus Schekmanbacteria bacterium RBG_16_38_10</name>
    <dbReference type="NCBI Taxonomy" id="1817879"/>
    <lineage>
        <taxon>Bacteria</taxon>
        <taxon>Candidatus Schekmaniibacteriota</taxon>
    </lineage>
</organism>
<evidence type="ECO:0000313" key="2">
    <source>
        <dbReference type="Proteomes" id="UP000178797"/>
    </source>
</evidence>
<dbReference type="EMBL" id="MGDE01000168">
    <property type="protein sequence ID" value="OGL44726.1"/>
    <property type="molecule type" value="Genomic_DNA"/>
</dbReference>
<sequence length="87" mass="10068">MPLDLYKIDANVTCLRCGNTMIVRDGKGRESSLFCYKCGYRIYYYTIVREMERTGIKILTCLKCDIDFFSPKSADLYCHKCKNGEPS</sequence>
<name>A0A1F7RT36_9BACT</name>
<comment type="caution">
    <text evidence="1">The sequence shown here is derived from an EMBL/GenBank/DDBJ whole genome shotgun (WGS) entry which is preliminary data.</text>
</comment>
<accession>A0A1F7RT36</accession>
<evidence type="ECO:0000313" key="1">
    <source>
        <dbReference type="EMBL" id="OGL44726.1"/>
    </source>
</evidence>
<protein>
    <submittedName>
        <fullName evidence="1">Uncharacterized protein</fullName>
    </submittedName>
</protein>
<proteinExistence type="predicted"/>
<gene>
    <name evidence="1" type="ORF">A2W05_10755</name>
</gene>
<dbReference type="AlphaFoldDB" id="A0A1F7RT36"/>
<dbReference type="Proteomes" id="UP000178797">
    <property type="component" value="Unassembled WGS sequence"/>
</dbReference>
<reference evidence="1 2" key="1">
    <citation type="journal article" date="2016" name="Nat. Commun.">
        <title>Thousands of microbial genomes shed light on interconnected biogeochemical processes in an aquifer system.</title>
        <authorList>
            <person name="Anantharaman K."/>
            <person name="Brown C.T."/>
            <person name="Hug L.A."/>
            <person name="Sharon I."/>
            <person name="Castelle C.J."/>
            <person name="Probst A.J."/>
            <person name="Thomas B.C."/>
            <person name="Singh A."/>
            <person name="Wilkins M.J."/>
            <person name="Karaoz U."/>
            <person name="Brodie E.L."/>
            <person name="Williams K.H."/>
            <person name="Hubbard S.S."/>
            <person name="Banfield J.F."/>
        </authorList>
    </citation>
    <scope>NUCLEOTIDE SEQUENCE [LARGE SCALE GENOMIC DNA]</scope>
</reference>